<sequence>MCRAIPRPSPIGVRRPPNGIADATTVIGLWNWIPIPGMQEWRNEMKRWRAAIRRLGIWSLALAVAGPASLHLLDIFLFHSAERALNKAAWSYGPWFTDAICAYISVMLSLCCWFCWAEWDLSDVGIFARKPDPARLLRFYLGYIVLNVAWEPIVFEFGAFKLGLLVSVMKTWIAGEIAIMLFNLNVTAFLVVCIVVFWNSTTVLCNLNLWMDSS</sequence>
<name>A0ACB7YCN3_9ERIC</name>
<reference evidence="1 2" key="1">
    <citation type="journal article" date="2021" name="Hortic Res">
        <title>High-quality reference genome and annotation aids understanding of berry development for evergreen blueberry (Vaccinium darrowii).</title>
        <authorList>
            <person name="Yu J."/>
            <person name="Hulse-Kemp A.M."/>
            <person name="Babiker E."/>
            <person name="Staton M."/>
        </authorList>
    </citation>
    <scope>NUCLEOTIDE SEQUENCE [LARGE SCALE GENOMIC DNA]</scope>
    <source>
        <strain evidence="2">cv. NJ 8807/NJ 8810</strain>
        <tissue evidence="1">Young leaf</tissue>
    </source>
</reference>
<gene>
    <name evidence="1" type="ORF">Vadar_008826</name>
</gene>
<evidence type="ECO:0000313" key="2">
    <source>
        <dbReference type="Proteomes" id="UP000828048"/>
    </source>
</evidence>
<organism evidence="1 2">
    <name type="scientific">Vaccinium darrowii</name>
    <dbReference type="NCBI Taxonomy" id="229202"/>
    <lineage>
        <taxon>Eukaryota</taxon>
        <taxon>Viridiplantae</taxon>
        <taxon>Streptophyta</taxon>
        <taxon>Embryophyta</taxon>
        <taxon>Tracheophyta</taxon>
        <taxon>Spermatophyta</taxon>
        <taxon>Magnoliopsida</taxon>
        <taxon>eudicotyledons</taxon>
        <taxon>Gunneridae</taxon>
        <taxon>Pentapetalae</taxon>
        <taxon>asterids</taxon>
        <taxon>Ericales</taxon>
        <taxon>Ericaceae</taxon>
        <taxon>Vaccinioideae</taxon>
        <taxon>Vaccinieae</taxon>
        <taxon>Vaccinium</taxon>
    </lineage>
</organism>
<proteinExistence type="predicted"/>
<dbReference type="Proteomes" id="UP000828048">
    <property type="component" value="Chromosome 8"/>
</dbReference>
<keyword evidence="2" id="KW-1185">Reference proteome</keyword>
<comment type="caution">
    <text evidence="1">The sequence shown here is derived from an EMBL/GenBank/DDBJ whole genome shotgun (WGS) entry which is preliminary data.</text>
</comment>
<protein>
    <submittedName>
        <fullName evidence="1">Uncharacterized protein</fullName>
    </submittedName>
</protein>
<dbReference type="EMBL" id="CM037158">
    <property type="protein sequence ID" value="KAH7851226.1"/>
    <property type="molecule type" value="Genomic_DNA"/>
</dbReference>
<accession>A0ACB7YCN3</accession>
<evidence type="ECO:0000313" key="1">
    <source>
        <dbReference type="EMBL" id="KAH7851226.1"/>
    </source>
</evidence>